<dbReference type="EMBL" id="MU267764">
    <property type="protein sequence ID" value="KAH7909356.1"/>
    <property type="molecule type" value="Genomic_DNA"/>
</dbReference>
<evidence type="ECO:0000313" key="2">
    <source>
        <dbReference type="Proteomes" id="UP000790377"/>
    </source>
</evidence>
<keyword evidence="2" id="KW-1185">Reference proteome</keyword>
<organism evidence="1 2">
    <name type="scientific">Hygrophoropsis aurantiaca</name>
    <dbReference type="NCBI Taxonomy" id="72124"/>
    <lineage>
        <taxon>Eukaryota</taxon>
        <taxon>Fungi</taxon>
        <taxon>Dikarya</taxon>
        <taxon>Basidiomycota</taxon>
        <taxon>Agaricomycotina</taxon>
        <taxon>Agaricomycetes</taxon>
        <taxon>Agaricomycetidae</taxon>
        <taxon>Boletales</taxon>
        <taxon>Coniophorineae</taxon>
        <taxon>Hygrophoropsidaceae</taxon>
        <taxon>Hygrophoropsis</taxon>
    </lineage>
</organism>
<evidence type="ECO:0000313" key="1">
    <source>
        <dbReference type="EMBL" id="KAH7909356.1"/>
    </source>
</evidence>
<dbReference type="Proteomes" id="UP000790377">
    <property type="component" value="Unassembled WGS sequence"/>
</dbReference>
<protein>
    <submittedName>
        <fullName evidence="1">Uncharacterized protein</fullName>
    </submittedName>
</protein>
<accession>A0ACB8A816</accession>
<sequence>MRAGSHRATKRDGPSNGRNRPLKHSKVSMHSSPVKFSSPEQEDIDEILLFLFRISHFMVFVLRVLGYTINAIFQATKNTLQWAIVVIAVLEIGCGFGPLILSSFTGSGRFAHIGGVLSAPYPTTSSPTPSQPSATEIAAAYFITDQIHHATKMLTLVEGMGLPSNVLFDEHIWNVERFIKKSRSDADDDDISSSISDISIGGLDTVLFNDFSAHGFIGKTLSHALAEIQHASSQTTLRYPPPRAPTRDAHLTSVLSLTSSNLLLEYSSALLLTERVLPVIDSAYLFLASAVQKHDDMVDSEKGWRNRLRRKIPSGSNKRFAADLRSVRAFLDGLDTIRGNMRRLKTYLEWNTEQLSRPSLIANLATDKPRYGTLRPVDESAAALQTLFMRSEEAGKTRQLWTEYHYENGNDRIV</sequence>
<name>A0ACB8A816_9AGAM</name>
<gene>
    <name evidence="1" type="ORF">BJ138DRAFT_1127738</name>
</gene>
<comment type="caution">
    <text evidence="1">The sequence shown here is derived from an EMBL/GenBank/DDBJ whole genome shotgun (WGS) entry which is preliminary data.</text>
</comment>
<proteinExistence type="predicted"/>
<reference evidence="1" key="1">
    <citation type="journal article" date="2021" name="New Phytol.">
        <title>Evolutionary innovations through gain and loss of genes in the ectomycorrhizal Boletales.</title>
        <authorList>
            <person name="Wu G."/>
            <person name="Miyauchi S."/>
            <person name="Morin E."/>
            <person name="Kuo A."/>
            <person name="Drula E."/>
            <person name="Varga T."/>
            <person name="Kohler A."/>
            <person name="Feng B."/>
            <person name="Cao Y."/>
            <person name="Lipzen A."/>
            <person name="Daum C."/>
            <person name="Hundley H."/>
            <person name="Pangilinan J."/>
            <person name="Johnson J."/>
            <person name="Barry K."/>
            <person name="LaButti K."/>
            <person name="Ng V."/>
            <person name="Ahrendt S."/>
            <person name="Min B."/>
            <person name="Choi I.G."/>
            <person name="Park H."/>
            <person name="Plett J.M."/>
            <person name="Magnuson J."/>
            <person name="Spatafora J.W."/>
            <person name="Nagy L.G."/>
            <person name="Henrissat B."/>
            <person name="Grigoriev I.V."/>
            <person name="Yang Z.L."/>
            <person name="Xu J."/>
            <person name="Martin F.M."/>
        </authorList>
    </citation>
    <scope>NUCLEOTIDE SEQUENCE</scope>
    <source>
        <strain evidence="1">ATCC 28755</strain>
    </source>
</reference>